<accession>A0A1I3RPD3</accession>
<reference evidence="3" key="1">
    <citation type="submission" date="2016-10" db="EMBL/GenBank/DDBJ databases">
        <authorList>
            <person name="de Groot N.N."/>
        </authorList>
    </citation>
    <scope>NUCLEOTIDE SEQUENCE [LARGE SCALE GENOMIC DNA]</scope>
    <source>
        <strain evidence="3">DSM 17908</strain>
    </source>
</reference>
<dbReference type="Proteomes" id="UP000224607">
    <property type="component" value="Unassembled WGS sequence"/>
</dbReference>
<dbReference type="InterPro" id="IPR036937">
    <property type="entry name" value="Adhesion_dom_fimbrial_sf"/>
</dbReference>
<dbReference type="InterPro" id="IPR008966">
    <property type="entry name" value="Adhesion_dom_sf"/>
</dbReference>
<dbReference type="Proteomes" id="UP000198919">
    <property type="component" value="Unassembled WGS sequence"/>
</dbReference>
<keyword evidence="5" id="KW-1185">Reference proteome</keyword>
<protein>
    <submittedName>
        <fullName evidence="2">Fimbrial subunit</fullName>
    </submittedName>
    <submittedName>
        <fullName evidence="3">Pilin (Type 1 fimbria component protein)</fullName>
    </submittedName>
</protein>
<name>A0A1I3RPD3_9GAMM</name>
<dbReference type="InterPro" id="IPR000259">
    <property type="entry name" value="Adhesion_dom_fimbrial"/>
</dbReference>
<dbReference type="PANTHER" id="PTHR33420">
    <property type="entry name" value="FIMBRIAL SUBUNIT ELFA-RELATED"/>
    <property type="match status" value="1"/>
</dbReference>
<dbReference type="Gene3D" id="2.60.40.1090">
    <property type="entry name" value="Fimbrial-type adhesion domain"/>
    <property type="match status" value="1"/>
</dbReference>
<feature type="domain" description="Fimbrial-type adhesion" evidence="1">
    <location>
        <begin position="26"/>
        <end position="174"/>
    </location>
</feature>
<evidence type="ECO:0000313" key="3">
    <source>
        <dbReference type="EMBL" id="SFJ48464.1"/>
    </source>
</evidence>
<dbReference type="SUPFAM" id="SSF49401">
    <property type="entry name" value="Bacterial adhesins"/>
    <property type="match status" value="1"/>
</dbReference>
<reference evidence="4" key="2">
    <citation type="submission" date="2016-10" db="EMBL/GenBank/DDBJ databases">
        <authorList>
            <person name="Varghese N."/>
            <person name="Submissions S."/>
        </authorList>
    </citation>
    <scope>NUCLEOTIDE SEQUENCE [LARGE SCALE GENOMIC DNA]</scope>
    <source>
        <strain evidence="4">DSM 17908</strain>
    </source>
</reference>
<evidence type="ECO:0000313" key="4">
    <source>
        <dbReference type="Proteomes" id="UP000198919"/>
    </source>
</evidence>
<dbReference type="RefSeq" id="WP_092510924.1">
    <property type="nucleotide sequence ID" value="NZ_CAWNQB010000001.1"/>
</dbReference>
<dbReference type="EMBL" id="FORG01000010">
    <property type="protein sequence ID" value="SFJ48464.1"/>
    <property type="molecule type" value="Genomic_DNA"/>
</dbReference>
<dbReference type="OrthoDB" id="6445317at2"/>
<dbReference type="STRING" id="351675.SAMN05421680_11015"/>
<dbReference type="PANTHER" id="PTHR33420:SF33">
    <property type="entry name" value="MINOR FIMBRIAL SUBUNIT"/>
    <property type="match status" value="1"/>
</dbReference>
<dbReference type="Pfam" id="PF00419">
    <property type="entry name" value="Fimbrial"/>
    <property type="match status" value="1"/>
</dbReference>
<dbReference type="GO" id="GO:0009289">
    <property type="term" value="C:pilus"/>
    <property type="evidence" value="ECO:0007669"/>
    <property type="project" value="InterPro"/>
</dbReference>
<proteinExistence type="predicted"/>
<dbReference type="EMBL" id="NITY01000001">
    <property type="protein sequence ID" value="PHM46463.1"/>
    <property type="molecule type" value="Genomic_DNA"/>
</dbReference>
<evidence type="ECO:0000259" key="1">
    <source>
        <dbReference type="Pfam" id="PF00419"/>
    </source>
</evidence>
<evidence type="ECO:0000313" key="2">
    <source>
        <dbReference type="EMBL" id="PHM46463.1"/>
    </source>
</evidence>
<dbReference type="AlphaFoldDB" id="A0A1I3RPD3"/>
<dbReference type="GO" id="GO:0043709">
    <property type="term" value="P:cell adhesion involved in single-species biofilm formation"/>
    <property type="evidence" value="ECO:0007669"/>
    <property type="project" value="TreeGrafter"/>
</dbReference>
<reference evidence="2 5" key="3">
    <citation type="journal article" date="2017" name="Nat. Microbiol.">
        <title>Natural product diversity associated with the nematode symbionts Photorhabdus and Xenorhabdus.</title>
        <authorList>
            <person name="Tobias N.J."/>
            <person name="Wolff H."/>
            <person name="Djahanschiri B."/>
            <person name="Grundmann F."/>
            <person name="Kronenwerth M."/>
            <person name="Shi Y.M."/>
            <person name="Simonyi S."/>
            <person name="Grun P."/>
            <person name="Shapiro-Ilan D."/>
            <person name="Pidot S.J."/>
            <person name="Stinear T.P."/>
            <person name="Ebersberger I."/>
            <person name="Bode H.B."/>
        </authorList>
    </citation>
    <scope>NUCLEOTIDE SEQUENCE [LARGE SCALE GENOMIC DNA]</scope>
    <source>
        <strain evidence="2 5">DSM 17908</strain>
    </source>
</reference>
<evidence type="ECO:0000313" key="5">
    <source>
        <dbReference type="Proteomes" id="UP000224607"/>
    </source>
</evidence>
<organism evidence="3 4">
    <name type="scientific">Xenorhabdus mauleonii</name>
    <dbReference type="NCBI Taxonomy" id="351675"/>
    <lineage>
        <taxon>Bacteria</taxon>
        <taxon>Pseudomonadati</taxon>
        <taxon>Pseudomonadota</taxon>
        <taxon>Gammaproteobacteria</taxon>
        <taxon>Enterobacterales</taxon>
        <taxon>Morganellaceae</taxon>
        <taxon>Xenorhabdus</taxon>
    </lineage>
</organism>
<dbReference type="InterPro" id="IPR050263">
    <property type="entry name" value="Bact_Fimbrial_Adh_Pro"/>
</dbReference>
<gene>
    <name evidence="3" type="ORF">SAMN05421680_11015</name>
    <name evidence="2" type="ORF">Xmau_00877</name>
</gene>
<sequence length="175" mass="19557">MNRYICMALFFLLLWSRWGDARHIDITVKVALRAPTCTVTSEDRKKLITVSFGAMSVFDVSTKKNEKEIKLRIECDSSSPKDKLLKMRVSATPYDKSNTKDNNIMKTSMDGLGIGLTKGSKPVSLNSWIEIDDINIHEWQPGGVITLTASLMPIKPDILKSGVFNSSANVVLNYE</sequence>